<dbReference type="PANTHER" id="PTHR23117">
    <property type="entry name" value="GUANYLATE KINASE-RELATED"/>
    <property type="match status" value="1"/>
</dbReference>
<dbReference type="EMBL" id="CP010026">
    <property type="protein sequence ID" value="AJZ57744.1"/>
    <property type="molecule type" value="Genomic_DNA"/>
</dbReference>
<evidence type="ECO:0000256" key="1">
    <source>
        <dbReference type="ARBA" id="ARBA00005790"/>
    </source>
</evidence>
<evidence type="ECO:0000259" key="4">
    <source>
        <dbReference type="PROSITE" id="PS50052"/>
    </source>
</evidence>
<dbReference type="InterPro" id="IPR008145">
    <property type="entry name" value="GK/Ca_channel_bsu"/>
</dbReference>
<dbReference type="RefSeq" id="WP_082094356.1">
    <property type="nucleotide sequence ID" value="NZ_CP010026.1"/>
</dbReference>
<dbReference type="SUPFAM" id="SSF52540">
    <property type="entry name" value="P-loop containing nucleoside triphosphate hydrolases"/>
    <property type="match status" value="1"/>
</dbReference>
<proteinExistence type="inferred from homology"/>
<protein>
    <submittedName>
        <fullName evidence="5">Guanylate kinase family protein</fullName>
    </submittedName>
</protein>
<dbReference type="InterPro" id="IPR027417">
    <property type="entry name" value="P-loop_NTPase"/>
</dbReference>
<evidence type="ECO:0000256" key="2">
    <source>
        <dbReference type="ARBA" id="ARBA00022679"/>
    </source>
</evidence>
<evidence type="ECO:0000256" key="3">
    <source>
        <dbReference type="ARBA" id="ARBA00022777"/>
    </source>
</evidence>
<dbReference type="KEGG" id="bfn:OI25_3413"/>
<dbReference type="AlphaFoldDB" id="A0AAU8T1P2"/>
<evidence type="ECO:0000313" key="6">
    <source>
        <dbReference type="Proteomes" id="UP000032614"/>
    </source>
</evidence>
<keyword evidence="3 5" id="KW-0418">Kinase</keyword>
<dbReference type="GeneID" id="66517326"/>
<dbReference type="GO" id="GO:0005829">
    <property type="term" value="C:cytosol"/>
    <property type="evidence" value="ECO:0007669"/>
    <property type="project" value="TreeGrafter"/>
</dbReference>
<dbReference type="InterPro" id="IPR008144">
    <property type="entry name" value="Guanylate_kin-like_dom"/>
</dbReference>
<evidence type="ECO:0000313" key="5">
    <source>
        <dbReference type="EMBL" id="AJZ57744.1"/>
    </source>
</evidence>
<sequence>MDYHFVSKSEFRRLLEQGRFVEHAKFGGNYYGAAELEFSYPLGQGKNVVVVMEPQGIAQFKKAAKERGWPFLSVFVNNPISVIADRYIMRVLQAAREAYGEGETPDPKPHVKRLTAMFEQEQFWAVEARKNDMFDVKFETFDETNAESIVKFILNHVKKEQ</sequence>
<dbReference type="Proteomes" id="UP000032614">
    <property type="component" value="Chromosome 1"/>
</dbReference>
<reference evidence="5 6" key="1">
    <citation type="journal article" date="2015" name="Genome Announc.">
        <title>Complete genome sequences for 59 burkholderia isolates, both pathogenic and near neighbor.</title>
        <authorList>
            <person name="Johnson S.L."/>
            <person name="Bishop-Lilly K.A."/>
            <person name="Ladner J.T."/>
            <person name="Daligault H.E."/>
            <person name="Davenport K.W."/>
            <person name="Jaissle J."/>
            <person name="Frey K.G."/>
            <person name="Koroleva G.I."/>
            <person name="Bruce D.C."/>
            <person name="Coyne S.R."/>
            <person name="Broomall S.M."/>
            <person name="Li P.E."/>
            <person name="Teshima H."/>
            <person name="Gibbons H.S."/>
            <person name="Palacios G.F."/>
            <person name="Rosenzweig C.N."/>
            <person name="Redden C.L."/>
            <person name="Xu Y."/>
            <person name="Minogue T.D."/>
            <person name="Chain P.S."/>
        </authorList>
    </citation>
    <scope>NUCLEOTIDE SEQUENCE [LARGE SCALE GENOMIC DNA]</scope>
    <source>
        <strain evidence="5 6">ATCC BAA-463</strain>
    </source>
</reference>
<accession>A0AAU8T1P2</accession>
<name>A0AAU8T1P2_9BURK</name>
<dbReference type="Gene3D" id="3.40.50.300">
    <property type="entry name" value="P-loop containing nucleotide triphosphate hydrolases"/>
    <property type="match status" value="1"/>
</dbReference>
<dbReference type="PANTHER" id="PTHR23117:SF13">
    <property type="entry name" value="GUANYLATE KINASE"/>
    <property type="match status" value="1"/>
</dbReference>
<dbReference type="GO" id="GO:0004385">
    <property type="term" value="F:GMP kinase activity"/>
    <property type="evidence" value="ECO:0007669"/>
    <property type="project" value="TreeGrafter"/>
</dbReference>
<dbReference type="Pfam" id="PF00625">
    <property type="entry name" value="Guanylate_kin"/>
    <property type="match status" value="1"/>
</dbReference>
<feature type="domain" description="Guanylate kinase-like" evidence="4">
    <location>
        <begin position="1"/>
        <end position="146"/>
    </location>
</feature>
<gene>
    <name evidence="5" type="ORF">OI25_3413</name>
</gene>
<dbReference type="PROSITE" id="PS50052">
    <property type="entry name" value="GUANYLATE_KINASE_2"/>
    <property type="match status" value="1"/>
</dbReference>
<comment type="similarity">
    <text evidence="1">Belongs to the guanylate kinase family.</text>
</comment>
<keyword evidence="2" id="KW-0808">Transferase</keyword>
<organism evidence="5 6">
    <name type="scientific">Paraburkholderia fungorum</name>
    <dbReference type="NCBI Taxonomy" id="134537"/>
    <lineage>
        <taxon>Bacteria</taxon>
        <taxon>Pseudomonadati</taxon>
        <taxon>Pseudomonadota</taxon>
        <taxon>Betaproteobacteria</taxon>
        <taxon>Burkholderiales</taxon>
        <taxon>Burkholderiaceae</taxon>
        <taxon>Paraburkholderia</taxon>
    </lineage>
</organism>